<reference evidence="3 4" key="1">
    <citation type="submission" date="2023-10" db="EMBL/GenBank/DDBJ databases">
        <title>Genomes of two closely related lineages of the louse Polyplax serrata with different host specificities.</title>
        <authorList>
            <person name="Martinu J."/>
            <person name="Tarabai H."/>
            <person name="Stefka J."/>
            <person name="Hypsa V."/>
        </authorList>
    </citation>
    <scope>NUCLEOTIDE SEQUENCE [LARGE SCALE GENOMIC DNA]</scope>
    <source>
        <strain evidence="3">HR10_N</strain>
    </source>
</reference>
<dbReference type="Pfam" id="PF06602">
    <property type="entry name" value="Myotub-related"/>
    <property type="match status" value="2"/>
</dbReference>
<dbReference type="GO" id="GO:0016020">
    <property type="term" value="C:membrane"/>
    <property type="evidence" value="ECO:0007669"/>
    <property type="project" value="TreeGrafter"/>
</dbReference>
<dbReference type="Gene3D" id="2.30.29.30">
    <property type="entry name" value="Pleckstrin-homology domain (PH domain)/Phosphotyrosine-binding domain (PTB)"/>
    <property type="match status" value="1"/>
</dbReference>
<dbReference type="SUPFAM" id="SSF52799">
    <property type="entry name" value="(Phosphotyrosine protein) phosphatases II"/>
    <property type="match status" value="1"/>
</dbReference>
<gene>
    <name evidence="3" type="ORF">RUM43_000003</name>
</gene>
<dbReference type="PANTHER" id="PTHR10807:SF110">
    <property type="entry name" value="FI17948P1"/>
    <property type="match status" value="1"/>
</dbReference>
<dbReference type="SUPFAM" id="SSF50729">
    <property type="entry name" value="PH domain-like"/>
    <property type="match status" value="1"/>
</dbReference>
<dbReference type="InterPro" id="IPR030564">
    <property type="entry name" value="Myotubularin"/>
</dbReference>
<comment type="caution">
    <text evidence="3">The sequence shown here is derived from an EMBL/GenBank/DDBJ whole genome shotgun (WGS) entry which is preliminary data.</text>
</comment>
<feature type="domain" description="Myotubularin phosphatase" evidence="2">
    <location>
        <begin position="206"/>
        <end position="577"/>
    </location>
</feature>
<comment type="similarity">
    <text evidence="1">Belongs to the protein-tyrosine phosphatase family. Non-receptor class myotubularin subfamily.</text>
</comment>
<dbReference type="InterPro" id="IPR010569">
    <property type="entry name" value="Myotubularin-like_Pase_dom"/>
</dbReference>
<sequence>MKNFLDRTSDCKATTNSFKFYVSASQDLQELNKSLDDVSFQKPKPKLLDGEIIITEGNRVLYFPNVSDKTKGLSGNLYVTNFRFIFDAYEDDCSNEDVNLHQINHLLGDHSSCLTNISSLYQLFGEKKKKLYQDSQLTEKIRGLQVVCKNMKVFTFNFDHSPIIQGRNIAKTLLHHAFPGRHQLLFAYDYGSILKSDKYSEGVVLFSKRSEWENELIRTCPMSASSWRISSQNQKFQMCTSFPQWLVVPYSLLDCDLVTASQSFRGNRPPIWTWSSPNGAALIRTANLLPTITDRTQENRMLENIRKCHPLLKGPCIKDLDRELPSVSELFQCYSKLRDLCIPDSHRQFKMQDTHLYSALENTKWLHHVSSCLRIAVEAAQEIQLGLTTVVQESDGRDTSALISSLVQLILDSHRRSIVGFQSLIQKEWVALGHPFCKRLGLLGSNGSEQSPVFLLFLDCVWQLQNQFPSSFEFTETYLTTLWDSVHVSIFDTFLFDCEKDRADATLNQSERLQLRSTWNWNFQFSDNDVELFFNPLYAFDELQDLSLGDGDGPRKLNTPIFPEYGLPYLGLWTQCYFRWLPMLSIRCGGRPQIDVVHRQLMADVQSLLSEIRRKTKMKLGDCVFGGINNSKNIGYLIYSDASTCNRQESDVAGKKNYDLSKLTEVELRNRHFTCKDIAVIKNKDCIDNFFPFTISSTISVGLTNSSNPSEFDAPSVCNVTD</sequence>
<name>A0AAN8SBT9_POLSC</name>
<dbReference type="InterPro" id="IPR029021">
    <property type="entry name" value="Prot-tyrosine_phosphatase-like"/>
</dbReference>
<dbReference type="PROSITE" id="PS51339">
    <property type="entry name" value="PPASE_MYOTUBULARIN"/>
    <property type="match status" value="1"/>
</dbReference>
<dbReference type="Proteomes" id="UP001372834">
    <property type="component" value="Unassembled WGS sequence"/>
</dbReference>
<evidence type="ECO:0000313" key="3">
    <source>
        <dbReference type="EMBL" id="KAK6643740.1"/>
    </source>
</evidence>
<dbReference type="CDD" id="cd14537">
    <property type="entry name" value="PTP-MTMR10-like"/>
    <property type="match status" value="1"/>
</dbReference>
<protein>
    <recommendedName>
        <fullName evidence="2">Myotubularin phosphatase domain-containing protein</fullName>
    </recommendedName>
</protein>
<accession>A0AAN8SBT9</accession>
<dbReference type="InterPro" id="IPR022587">
    <property type="entry name" value="MTMR12-like_C"/>
</dbReference>
<proteinExistence type="inferred from homology"/>
<dbReference type="GO" id="GO:0046856">
    <property type="term" value="P:phosphatidylinositol dephosphorylation"/>
    <property type="evidence" value="ECO:0007669"/>
    <property type="project" value="TreeGrafter"/>
</dbReference>
<evidence type="ECO:0000259" key="2">
    <source>
        <dbReference type="PROSITE" id="PS51339"/>
    </source>
</evidence>
<dbReference type="InterPro" id="IPR011993">
    <property type="entry name" value="PH-like_dom_sf"/>
</dbReference>
<evidence type="ECO:0000313" key="4">
    <source>
        <dbReference type="Proteomes" id="UP001372834"/>
    </source>
</evidence>
<dbReference type="GO" id="GO:0005737">
    <property type="term" value="C:cytoplasm"/>
    <property type="evidence" value="ECO:0007669"/>
    <property type="project" value="TreeGrafter"/>
</dbReference>
<dbReference type="PANTHER" id="PTHR10807">
    <property type="entry name" value="MYOTUBULARIN-RELATED"/>
    <property type="match status" value="1"/>
</dbReference>
<dbReference type="Pfam" id="PF12578">
    <property type="entry name" value="3-PAP"/>
    <property type="match status" value="1"/>
</dbReference>
<dbReference type="AlphaFoldDB" id="A0AAN8SBT9"/>
<dbReference type="EMBL" id="JAWJWE010000001">
    <property type="protein sequence ID" value="KAK6643740.1"/>
    <property type="molecule type" value="Genomic_DNA"/>
</dbReference>
<organism evidence="3 4">
    <name type="scientific">Polyplax serrata</name>
    <name type="common">Common mouse louse</name>
    <dbReference type="NCBI Taxonomy" id="468196"/>
    <lineage>
        <taxon>Eukaryota</taxon>
        <taxon>Metazoa</taxon>
        <taxon>Ecdysozoa</taxon>
        <taxon>Arthropoda</taxon>
        <taxon>Hexapoda</taxon>
        <taxon>Insecta</taxon>
        <taxon>Pterygota</taxon>
        <taxon>Neoptera</taxon>
        <taxon>Paraneoptera</taxon>
        <taxon>Psocodea</taxon>
        <taxon>Troctomorpha</taxon>
        <taxon>Phthiraptera</taxon>
        <taxon>Anoplura</taxon>
        <taxon>Polyplacidae</taxon>
        <taxon>Polyplax</taxon>
    </lineage>
</organism>
<evidence type="ECO:0000256" key="1">
    <source>
        <dbReference type="ARBA" id="ARBA00007471"/>
    </source>
</evidence>